<feature type="transmembrane region" description="Helical" evidence="6">
    <location>
        <begin position="605"/>
        <end position="624"/>
    </location>
</feature>
<dbReference type="PANTHER" id="PTHR33406:SF12">
    <property type="entry name" value="BLR2997 PROTEIN"/>
    <property type="match status" value="1"/>
</dbReference>
<evidence type="ECO:0000313" key="9">
    <source>
        <dbReference type="Proteomes" id="UP000318704"/>
    </source>
</evidence>
<gene>
    <name evidence="8" type="ORF">V144x_06640</name>
</gene>
<dbReference type="PANTHER" id="PTHR33406">
    <property type="entry name" value="MEMBRANE PROTEIN MJ1562-RELATED"/>
    <property type="match status" value="1"/>
</dbReference>
<dbReference type="Gene3D" id="1.20.1640.10">
    <property type="entry name" value="Multidrug efflux transporter AcrB transmembrane domain"/>
    <property type="match status" value="2"/>
</dbReference>
<keyword evidence="2" id="KW-1003">Cell membrane</keyword>
<evidence type="ECO:0000256" key="5">
    <source>
        <dbReference type="ARBA" id="ARBA00023136"/>
    </source>
</evidence>
<keyword evidence="4 6" id="KW-1133">Transmembrane helix</keyword>
<evidence type="ECO:0000256" key="1">
    <source>
        <dbReference type="ARBA" id="ARBA00004651"/>
    </source>
</evidence>
<dbReference type="InterPro" id="IPR050545">
    <property type="entry name" value="Mycobact_MmpL"/>
</dbReference>
<dbReference type="AlphaFoldDB" id="A0A517VQC2"/>
<feature type="transmembrane region" description="Helical" evidence="6">
    <location>
        <begin position="214"/>
        <end position="231"/>
    </location>
</feature>
<feature type="transmembrane region" description="Helical" evidence="6">
    <location>
        <begin position="237"/>
        <end position="257"/>
    </location>
</feature>
<evidence type="ECO:0000256" key="3">
    <source>
        <dbReference type="ARBA" id="ARBA00022692"/>
    </source>
</evidence>
<feature type="transmembrane region" description="Helical" evidence="6">
    <location>
        <begin position="340"/>
        <end position="361"/>
    </location>
</feature>
<dbReference type="Proteomes" id="UP000318704">
    <property type="component" value="Chromosome"/>
</dbReference>
<dbReference type="Pfam" id="PF03176">
    <property type="entry name" value="MMPL"/>
    <property type="match status" value="1"/>
</dbReference>
<feature type="transmembrane region" description="Helical" evidence="6">
    <location>
        <begin position="631"/>
        <end position="650"/>
    </location>
</feature>
<dbReference type="SUPFAM" id="SSF82866">
    <property type="entry name" value="Multidrug efflux transporter AcrB transmembrane domain"/>
    <property type="match status" value="2"/>
</dbReference>
<feature type="transmembrane region" description="Helical" evidence="6">
    <location>
        <begin position="20"/>
        <end position="41"/>
    </location>
</feature>
<sequence length="763" mass="84575">MWSFLMSSHPRRWLESLVDRLYNLRWGLLLISLILTGVAIFPASQLTFEQSIESLYAEDDQHLLDYLESKSLFGGDEFIFVAYSTPDLLEPEGLLEVRRYAKELSKIPGVNTEVSQNLADALSPPKLNFFLRALIRRKRDELTELFRGVLIGDDNQTTAIVLRLLPESESPVSRAKTFQMIRKMANAHTPVAYVVGEPIQVHDMFRYVEEDGEILFKVSLGLLALVLFLLFRRLRWVMLPLLVVICSILWTEALLVLGHFQLSMVSSMLNSLVTIIGIATVAHVAVHFQELQRSNISRPRAIRQTMVELLPAIFWTCATTAAGFASLLSSEIAPVRSFGIMMAIGTMMVLLAAIVLLPGGISLGHLSAPLKHSSERGLERLLKKVCIGTEHYPKTLLGIASLFVVLAGGGFYRLQIETDFSKNFRESSDIVQALDFVETRLGGASTWEVNFPAPSKLDEAFLERVRALAEDLKKVNHPDKKQLTKVISITDTLDFVPKNPFASDPVKSKLDQLKKLQPDFESSLYNPEKGRMRLVLRALERQSAEEKLSLIHKVDTLAKKHFPGSEVKQPANDSKTKPAESGKAAGIFILLAYLIDSLLKDQLFSFLLAGASILTMMTIAFRSLKIGMISMVPNLFPIVLVVGAMGWFGLPLNIGTAMIASVSMGLTTDSSIHFITGFLRERSRGASITDALRRTHKSVGRAIIFATCALVAGFSVLTLSHFIPLIYFGALVSVAMIGGMFGSLILLPILLRLFYSDHLESAA</sequence>
<dbReference type="InterPro" id="IPR004869">
    <property type="entry name" value="MMPL_dom"/>
</dbReference>
<evidence type="ECO:0000256" key="2">
    <source>
        <dbReference type="ARBA" id="ARBA00022475"/>
    </source>
</evidence>
<feature type="transmembrane region" description="Helical" evidence="6">
    <location>
        <begin position="699"/>
        <end position="719"/>
    </location>
</feature>
<accession>A0A517VQC2</accession>
<dbReference type="RefSeq" id="WP_232102699.1">
    <property type="nucleotide sequence ID" value="NZ_CP037920.1"/>
</dbReference>
<evidence type="ECO:0000256" key="4">
    <source>
        <dbReference type="ARBA" id="ARBA00022989"/>
    </source>
</evidence>
<name>A0A517VQC2_9PLAN</name>
<proteinExistence type="predicted"/>
<evidence type="ECO:0000313" key="8">
    <source>
        <dbReference type="EMBL" id="QDT95224.1"/>
    </source>
</evidence>
<organism evidence="8 9">
    <name type="scientific">Gimesia aquarii</name>
    <dbReference type="NCBI Taxonomy" id="2527964"/>
    <lineage>
        <taxon>Bacteria</taxon>
        <taxon>Pseudomonadati</taxon>
        <taxon>Planctomycetota</taxon>
        <taxon>Planctomycetia</taxon>
        <taxon>Planctomycetales</taxon>
        <taxon>Planctomycetaceae</taxon>
        <taxon>Gimesia</taxon>
    </lineage>
</organism>
<dbReference type="EMBL" id="CP037920">
    <property type="protein sequence ID" value="QDT95224.1"/>
    <property type="molecule type" value="Genomic_DNA"/>
</dbReference>
<keyword evidence="5 6" id="KW-0472">Membrane</keyword>
<dbReference type="GO" id="GO:0005886">
    <property type="term" value="C:plasma membrane"/>
    <property type="evidence" value="ECO:0007669"/>
    <property type="project" value="UniProtKB-SubCell"/>
</dbReference>
<reference evidence="8 9" key="1">
    <citation type="submission" date="2019-03" db="EMBL/GenBank/DDBJ databases">
        <title>Deep-cultivation of Planctomycetes and their phenomic and genomic characterization uncovers novel biology.</title>
        <authorList>
            <person name="Wiegand S."/>
            <person name="Jogler M."/>
            <person name="Boedeker C."/>
            <person name="Pinto D."/>
            <person name="Vollmers J."/>
            <person name="Rivas-Marin E."/>
            <person name="Kohn T."/>
            <person name="Peeters S.H."/>
            <person name="Heuer A."/>
            <person name="Rast P."/>
            <person name="Oberbeckmann S."/>
            <person name="Bunk B."/>
            <person name="Jeske O."/>
            <person name="Meyerdierks A."/>
            <person name="Storesund J.E."/>
            <person name="Kallscheuer N."/>
            <person name="Luecker S."/>
            <person name="Lage O.M."/>
            <person name="Pohl T."/>
            <person name="Merkel B.J."/>
            <person name="Hornburger P."/>
            <person name="Mueller R.-W."/>
            <person name="Bruemmer F."/>
            <person name="Labrenz M."/>
            <person name="Spormann A.M."/>
            <person name="Op den Camp H."/>
            <person name="Overmann J."/>
            <person name="Amann R."/>
            <person name="Jetten M.S.M."/>
            <person name="Mascher T."/>
            <person name="Medema M.H."/>
            <person name="Devos D.P."/>
            <person name="Kaster A.-K."/>
            <person name="Ovreas L."/>
            <person name="Rohde M."/>
            <person name="Galperin M.Y."/>
            <person name="Jogler C."/>
        </authorList>
    </citation>
    <scope>NUCLEOTIDE SEQUENCE [LARGE SCALE GENOMIC DNA]</scope>
    <source>
        <strain evidence="8 9">V144</strain>
    </source>
</reference>
<comment type="subcellular location">
    <subcellularLocation>
        <location evidence="1">Cell membrane</location>
        <topology evidence="1">Multi-pass membrane protein</topology>
    </subcellularLocation>
</comment>
<feature type="domain" description="Membrane transport protein MMPL" evidence="7">
    <location>
        <begin position="146"/>
        <end position="359"/>
    </location>
</feature>
<feature type="transmembrane region" description="Helical" evidence="6">
    <location>
        <begin position="309"/>
        <end position="328"/>
    </location>
</feature>
<feature type="transmembrane region" description="Helical" evidence="6">
    <location>
        <begin position="269"/>
        <end position="289"/>
    </location>
</feature>
<feature type="transmembrane region" description="Helical" evidence="6">
    <location>
        <begin position="725"/>
        <end position="751"/>
    </location>
</feature>
<evidence type="ECO:0000256" key="6">
    <source>
        <dbReference type="SAM" id="Phobius"/>
    </source>
</evidence>
<dbReference type="KEGG" id="gaw:V144x_06640"/>
<keyword evidence="3 6" id="KW-0812">Transmembrane</keyword>
<evidence type="ECO:0000259" key="7">
    <source>
        <dbReference type="Pfam" id="PF03176"/>
    </source>
</evidence>
<protein>
    <submittedName>
        <fullName evidence="8">MMPL family protein</fullName>
    </submittedName>
</protein>